<gene>
    <name evidence="1" type="ORF">G5575_15135</name>
</gene>
<dbReference type="RefSeq" id="WP_164535057.1">
    <property type="nucleotide sequence ID" value="NZ_JAALFG010000003.1"/>
</dbReference>
<comment type="caution">
    <text evidence="1">The sequence shown here is derived from an EMBL/GenBank/DDBJ whole genome shotgun (WGS) entry which is preliminary data.</text>
</comment>
<evidence type="ECO:0000313" key="1">
    <source>
        <dbReference type="EMBL" id="NGP18813.1"/>
    </source>
</evidence>
<dbReference type="EMBL" id="JAALFG010000003">
    <property type="protein sequence ID" value="NGP18813.1"/>
    <property type="molecule type" value="Genomic_DNA"/>
</dbReference>
<organism evidence="1 2">
    <name type="scientific">Devosia aurantiaca</name>
    <dbReference type="NCBI Taxonomy" id="2714858"/>
    <lineage>
        <taxon>Bacteria</taxon>
        <taxon>Pseudomonadati</taxon>
        <taxon>Pseudomonadota</taxon>
        <taxon>Alphaproteobacteria</taxon>
        <taxon>Hyphomicrobiales</taxon>
        <taxon>Devosiaceae</taxon>
        <taxon>Devosia</taxon>
    </lineage>
</organism>
<sequence length="124" mass="13546">MTSMPAQDDESLRFLVSLLIPTSRIDRLEDLMIAAENPEVAALLTSLKGLDRDAATKLVADFEREQSAAFAAFYDAVLVAHYSSQAAQTNIRALADRGPREVSGKFDPALLRQVVATQAGKRRL</sequence>
<dbReference type="AlphaFoldDB" id="A0A6M1SWW1"/>
<reference evidence="1 2" key="1">
    <citation type="submission" date="2020-02" db="EMBL/GenBank/DDBJ databases">
        <authorList>
            <person name="Khan S.A."/>
            <person name="Jeon C.O."/>
            <person name="Chun B.H."/>
        </authorList>
    </citation>
    <scope>NUCLEOTIDE SEQUENCE [LARGE SCALE GENOMIC DNA]</scope>
    <source>
        <strain evidence="1 2">H239</strain>
    </source>
</reference>
<proteinExistence type="predicted"/>
<evidence type="ECO:0000313" key="2">
    <source>
        <dbReference type="Proteomes" id="UP000474802"/>
    </source>
</evidence>
<dbReference type="Proteomes" id="UP000474802">
    <property type="component" value="Unassembled WGS sequence"/>
</dbReference>
<keyword evidence="2" id="KW-1185">Reference proteome</keyword>
<reference evidence="1 2" key="2">
    <citation type="submission" date="2020-03" db="EMBL/GenBank/DDBJ databases">
        <title>Devosia chinhatensis sp. nov., isolated from a hexachlorocyclohexane (HCH) dump site in India.</title>
        <authorList>
            <person name="Kumar M."/>
            <person name="Lal R."/>
        </authorList>
    </citation>
    <scope>NUCLEOTIDE SEQUENCE [LARGE SCALE GENOMIC DNA]</scope>
    <source>
        <strain evidence="1 2">H239</strain>
    </source>
</reference>
<accession>A0A6M1SWW1</accession>
<protein>
    <submittedName>
        <fullName evidence="1">Uncharacterized protein</fullName>
    </submittedName>
</protein>
<name>A0A6M1SWW1_9HYPH</name>